<reference evidence="3" key="1">
    <citation type="submission" date="2016-06" db="UniProtKB">
        <authorList>
            <consortium name="WormBaseParasite"/>
        </authorList>
    </citation>
    <scope>IDENTIFICATION</scope>
</reference>
<dbReference type="EMBL" id="UZAK01041935">
    <property type="protein sequence ID" value="VDP67983.1"/>
    <property type="molecule type" value="Genomic_DNA"/>
</dbReference>
<accession>A0A183KVI6</accession>
<name>A0A183KVI6_9TREM</name>
<keyword evidence="2" id="KW-1185">Reference proteome</keyword>
<evidence type="ECO:0000313" key="2">
    <source>
        <dbReference type="Proteomes" id="UP000279833"/>
    </source>
</evidence>
<organism evidence="3">
    <name type="scientific">Schistosoma curassoni</name>
    <dbReference type="NCBI Taxonomy" id="6186"/>
    <lineage>
        <taxon>Eukaryota</taxon>
        <taxon>Metazoa</taxon>
        <taxon>Spiralia</taxon>
        <taxon>Lophotrochozoa</taxon>
        <taxon>Platyhelminthes</taxon>
        <taxon>Trematoda</taxon>
        <taxon>Digenea</taxon>
        <taxon>Strigeidida</taxon>
        <taxon>Schistosomatoidea</taxon>
        <taxon>Schistosomatidae</taxon>
        <taxon>Schistosoma</taxon>
    </lineage>
</organism>
<protein>
    <submittedName>
        <fullName evidence="1 3">Uncharacterized protein</fullName>
    </submittedName>
</protein>
<sequence>MATCIHPLPRKFFSLPSRGGSVVYEIERTKSECPAH</sequence>
<proteinExistence type="predicted"/>
<dbReference type="Proteomes" id="UP000279833">
    <property type="component" value="Unassembled WGS sequence"/>
</dbReference>
<evidence type="ECO:0000313" key="3">
    <source>
        <dbReference type="WBParaSite" id="SCUD_0001908201-mRNA-1"/>
    </source>
</evidence>
<gene>
    <name evidence="1" type="ORF">SCUD_LOCUS19079</name>
</gene>
<reference evidence="1 2" key="2">
    <citation type="submission" date="2018-11" db="EMBL/GenBank/DDBJ databases">
        <authorList>
            <consortium name="Pathogen Informatics"/>
        </authorList>
    </citation>
    <scope>NUCLEOTIDE SEQUENCE [LARGE SCALE GENOMIC DNA]</scope>
    <source>
        <strain evidence="1">Dakar</strain>
        <strain evidence="2">Dakar, Senegal</strain>
    </source>
</reference>
<dbReference type="AlphaFoldDB" id="A0A183KVI6"/>
<evidence type="ECO:0000313" key="1">
    <source>
        <dbReference type="EMBL" id="VDP67983.1"/>
    </source>
</evidence>
<dbReference type="WBParaSite" id="SCUD_0001908201-mRNA-1">
    <property type="protein sequence ID" value="SCUD_0001908201-mRNA-1"/>
    <property type="gene ID" value="SCUD_0001908201"/>
</dbReference>